<evidence type="ECO:0000313" key="1">
    <source>
        <dbReference type="EMBL" id="SHG68157.1"/>
    </source>
</evidence>
<dbReference type="STRING" id="1508389.SAMN05444003_0461"/>
<dbReference type="RefSeq" id="WP_083526162.1">
    <property type="nucleotide sequence ID" value="NZ_FQXB01000001.1"/>
</dbReference>
<dbReference type="OrthoDB" id="7659217at2"/>
<organism evidence="1 2">
    <name type="scientific">Cognatiyoonia sediminum</name>
    <dbReference type="NCBI Taxonomy" id="1508389"/>
    <lineage>
        <taxon>Bacteria</taxon>
        <taxon>Pseudomonadati</taxon>
        <taxon>Pseudomonadota</taxon>
        <taxon>Alphaproteobacteria</taxon>
        <taxon>Rhodobacterales</taxon>
        <taxon>Paracoccaceae</taxon>
        <taxon>Cognatiyoonia</taxon>
    </lineage>
</organism>
<sequence length="84" mass="9152">MSSGFFIFLVSSAILILLIGRAISVVQKEGNEPVRGSEPGEGVHTIHAEYSSGFSGHSTTYTIPRDPQAYAKRFVPKQRTDNAK</sequence>
<proteinExistence type="predicted"/>
<keyword evidence="2" id="KW-1185">Reference proteome</keyword>
<accession>A0A1M5LST5</accession>
<dbReference type="AlphaFoldDB" id="A0A1M5LST5"/>
<reference evidence="1 2" key="1">
    <citation type="submission" date="2016-11" db="EMBL/GenBank/DDBJ databases">
        <authorList>
            <person name="Jaros S."/>
            <person name="Januszkiewicz K."/>
            <person name="Wedrychowicz H."/>
        </authorList>
    </citation>
    <scope>NUCLEOTIDE SEQUENCE [LARGE SCALE GENOMIC DNA]</scope>
    <source>
        <strain evidence="1 2">DSM 28715</strain>
    </source>
</reference>
<gene>
    <name evidence="1" type="ORF">SAMN05444003_0461</name>
</gene>
<dbReference type="EMBL" id="FQXB01000001">
    <property type="protein sequence ID" value="SHG68157.1"/>
    <property type="molecule type" value="Genomic_DNA"/>
</dbReference>
<evidence type="ECO:0000313" key="2">
    <source>
        <dbReference type="Proteomes" id="UP000184074"/>
    </source>
</evidence>
<dbReference type="Proteomes" id="UP000184074">
    <property type="component" value="Unassembled WGS sequence"/>
</dbReference>
<protein>
    <submittedName>
        <fullName evidence="1">Uncharacterized protein</fullName>
    </submittedName>
</protein>
<name>A0A1M5LST5_9RHOB</name>